<reference evidence="3" key="1">
    <citation type="journal article" date="2019" name="Int. J. Syst. Evol. Microbiol.">
        <title>The Global Catalogue of Microorganisms (GCM) 10K type strain sequencing project: providing services to taxonomists for standard genome sequencing and annotation.</title>
        <authorList>
            <consortium name="The Broad Institute Genomics Platform"/>
            <consortium name="The Broad Institute Genome Sequencing Center for Infectious Disease"/>
            <person name="Wu L."/>
            <person name="Ma J."/>
        </authorList>
    </citation>
    <scope>NUCLEOTIDE SEQUENCE [LARGE SCALE GENOMIC DNA]</scope>
    <source>
        <strain evidence="3">JCM 16953</strain>
    </source>
</reference>
<dbReference type="Proteomes" id="UP001501821">
    <property type="component" value="Unassembled WGS sequence"/>
</dbReference>
<gene>
    <name evidence="2" type="ORF">GCM10022242_26070</name>
</gene>
<keyword evidence="3" id="KW-1185">Reference proteome</keyword>
<keyword evidence="1" id="KW-0472">Membrane</keyword>
<feature type="transmembrane region" description="Helical" evidence="1">
    <location>
        <begin position="67"/>
        <end position="93"/>
    </location>
</feature>
<evidence type="ECO:0000313" key="3">
    <source>
        <dbReference type="Proteomes" id="UP001501821"/>
    </source>
</evidence>
<feature type="transmembrane region" description="Helical" evidence="1">
    <location>
        <begin position="155"/>
        <end position="178"/>
    </location>
</feature>
<accession>A0ABP7IPG4</accession>
<feature type="transmembrane region" description="Helical" evidence="1">
    <location>
        <begin position="105"/>
        <end position="125"/>
    </location>
</feature>
<proteinExistence type="predicted"/>
<organism evidence="2 3">
    <name type="scientific">Nocardioides panacisoli</name>
    <dbReference type="NCBI Taxonomy" id="627624"/>
    <lineage>
        <taxon>Bacteria</taxon>
        <taxon>Bacillati</taxon>
        <taxon>Actinomycetota</taxon>
        <taxon>Actinomycetes</taxon>
        <taxon>Propionibacteriales</taxon>
        <taxon>Nocardioidaceae</taxon>
        <taxon>Nocardioides</taxon>
    </lineage>
</organism>
<protein>
    <recommendedName>
        <fullName evidence="4">DUF1109 domain-containing protein</fullName>
    </recommendedName>
</protein>
<evidence type="ECO:0000313" key="2">
    <source>
        <dbReference type="EMBL" id="GAA3823368.1"/>
    </source>
</evidence>
<feature type="transmembrane region" description="Helical" evidence="1">
    <location>
        <begin position="132"/>
        <end position="149"/>
    </location>
</feature>
<comment type="caution">
    <text evidence="2">The sequence shown here is derived from an EMBL/GenBank/DDBJ whole genome shotgun (WGS) entry which is preliminary data.</text>
</comment>
<sequence length="196" mass="20197">MSDELDLEREIARILAGDADPETDPVLLWLASATRSTPSARLTARVDAALAAPARRATVAGERPSRWVAVVAIALAAAFVTQGLGSILAGRWVARGLGESFAPDAALELGLAMIAVGMCTAAAAISRVWGPVAVLTGTSLATALAVHGVREFGEFAAGAALHATEGLLGVALLAAWLVDLHGRRRGPAPVTRPQRR</sequence>
<name>A0ABP7IPG4_9ACTN</name>
<dbReference type="RefSeq" id="WP_344776085.1">
    <property type="nucleotide sequence ID" value="NZ_BAABAH010000009.1"/>
</dbReference>
<keyword evidence="1" id="KW-0812">Transmembrane</keyword>
<keyword evidence="1" id="KW-1133">Transmembrane helix</keyword>
<evidence type="ECO:0008006" key="4">
    <source>
        <dbReference type="Google" id="ProtNLM"/>
    </source>
</evidence>
<dbReference type="EMBL" id="BAABAH010000009">
    <property type="protein sequence ID" value="GAA3823368.1"/>
    <property type="molecule type" value="Genomic_DNA"/>
</dbReference>
<evidence type="ECO:0000256" key="1">
    <source>
        <dbReference type="SAM" id="Phobius"/>
    </source>
</evidence>